<dbReference type="SUPFAM" id="SSF81606">
    <property type="entry name" value="PP2C-like"/>
    <property type="match status" value="1"/>
</dbReference>
<dbReference type="GeneID" id="7446115"/>
<dbReference type="InterPro" id="IPR000222">
    <property type="entry name" value="PP2C_BS"/>
</dbReference>
<dbReference type="FunFam" id="3.60.40.10:FF:000363">
    <property type="entry name" value="Uncharacterized protein"/>
    <property type="match status" value="1"/>
</dbReference>
<keyword evidence="4 5" id="KW-0904">Protein phosphatase</keyword>
<dbReference type="GO" id="GO:0004722">
    <property type="term" value="F:protein serine/threonine phosphatase activity"/>
    <property type="evidence" value="ECO:0000318"/>
    <property type="project" value="GO_Central"/>
</dbReference>
<dbReference type="KEGG" id="tps:THAPSDRAFT_262201"/>
<dbReference type="GO" id="GO:0007165">
    <property type="term" value="P:signal transduction"/>
    <property type="evidence" value="ECO:0000318"/>
    <property type="project" value="GO_Central"/>
</dbReference>
<protein>
    <recommendedName>
        <fullName evidence="7">PPM-type phosphatase domain-containing protein</fullName>
    </recommendedName>
</protein>
<dbReference type="PANTHER" id="PTHR47992">
    <property type="entry name" value="PROTEIN PHOSPHATASE"/>
    <property type="match status" value="1"/>
</dbReference>
<comment type="subcellular location">
    <subcellularLocation>
        <location evidence="1">Membrane</location>
        <topology evidence="1">Peripheral membrane protein</topology>
    </subcellularLocation>
</comment>
<comment type="similarity">
    <text evidence="5">Belongs to the PP2C family.</text>
</comment>
<evidence type="ECO:0000256" key="1">
    <source>
        <dbReference type="ARBA" id="ARBA00004170"/>
    </source>
</evidence>
<dbReference type="HOGENOM" id="CLU_013173_1_1_1"/>
<dbReference type="InterPro" id="IPR015655">
    <property type="entry name" value="PP2C"/>
</dbReference>
<feature type="region of interest" description="Disordered" evidence="6">
    <location>
        <begin position="148"/>
        <end position="177"/>
    </location>
</feature>
<dbReference type="GO" id="GO:0016020">
    <property type="term" value="C:membrane"/>
    <property type="evidence" value="ECO:0007669"/>
    <property type="project" value="UniProtKB-SubCell"/>
</dbReference>
<accession>B8BZL0</accession>
<feature type="non-terminal residue" evidence="8">
    <location>
        <position position="286"/>
    </location>
</feature>
<dbReference type="InParanoid" id="B8BZL0"/>
<dbReference type="STRING" id="35128.B8BZL0"/>
<dbReference type="GO" id="GO:0005634">
    <property type="term" value="C:nucleus"/>
    <property type="evidence" value="ECO:0000318"/>
    <property type="project" value="GO_Central"/>
</dbReference>
<feature type="compositionally biased region" description="Basic and acidic residues" evidence="6">
    <location>
        <begin position="166"/>
        <end position="177"/>
    </location>
</feature>
<dbReference type="PaxDb" id="35128-Thaps262201"/>
<dbReference type="PROSITE" id="PS51746">
    <property type="entry name" value="PPM_2"/>
    <property type="match status" value="1"/>
</dbReference>
<dbReference type="Gene3D" id="3.60.40.10">
    <property type="entry name" value="PPM-type phosphatase domain"/>
    <property type="match status" value="1"/>
</dbReference>
<name>B8BZL0_THAPS</name>
<dbReference type="InterPro" id="IPR036457">
    <property type="entry name" value="PPM-type-like_dom_sf"/>
</dbReference>
<dbReference type="GO" id="GO:0046872">
    <property type="term" value="F:metal ion binding"/>
    <property type="evidence" value="ECO:0007669"/>
    <property type="project" value="UniProtKB-KW"/>
</dbReference>
<gene>
    <name evidence="8" type="ORF">THAPSDRAFT_262201</name>
</gene>
<dbReference type="Proteomes" id="UP000001449">
    <property type="component" value="Chromosome 4"/>
</dbReference>
<dbReference type="RefSeq" id="XP_002289835.1">
    <property type="nucleotide sequence ID" value="XM_002289799.1"/>
</dbReference>
<evidence type="ECO:0000256" key="5">
    <source>
        <dbReference type="RuleBase" id="RU003465"/>
    </source>
</evidence>
<evidence type="ECO:0000313" key="8">
    <source>
        <dbReference type="EMBL" id="EED93372.1"/>
    </source>
</evidence>
<dbReference type="CDD" id="cd00143">
    <property type="entry name" value="PP2Cc"/>
    <property type="match status" value="1"/>
</dbReference>
<organism evidence="8 9">
    <name type="scientific">Thalassiosira pseudonana</name>
    <name type="common">Marine diatom</name>
    <name type="synonym">Cyclotella nana</name>
    <dbReference type="NCBI Taxonomy" id="35128"/>
    <lineage>
        <taxon>Eukaryota</taxon>
        <taxon>Sar</taxon>
        <taxon>Stramenopiles</taxon>
        <taxon>Ochrophyta</taxon>
        <taxon>Bacillariophyta</taxon>
        <taxon>Coscinodiscophyceae</taxon>
        <taxon>Thalassiosirophycidae</taxon>
        <taxon>Thalassiosirales</taxon>
        <taxon>Thalassiosiraceae</taxon>
        <taxon>Thalassiosira</taxon>
    </lineage>
</organism>
<dbReference type="Pfam" id="PF00481">
    <property type="entry name" value="PP2C"/>
    <property type="match status" value="1"/>
</dbReference>
<dbReference type="GO" id="GO:0005737">
    <property type="term" value="C:cytoplasm"/>
    <property type="evidence" value="ECO:0000318"/>
    <property type="project" value="GO_Central"/>
</dbReference>
<dbReference type="EMBL" id="CM000641">
    <property type="protein sequence ID" value="EED93372.1"/>
    <property type="molecule type" value="Genomic_DNA"/>
</dbReference>
<evidence type="ECO:0000259" key="7">
    <source>
        <dbReference type="PROSITE" id="PS51746"/>
    </source>
</evidence>
<evidence type="ECO:0000256" key="4">
    <source>
        <dbReference type="ARBA" id="ARBA00022912"/>
    </source>
</evidence>
<evidence type="ECO:0000313" key="9">
    <source>
        <dbReference type="Proteomes" id="UP000001449"/>
    </source>
</evidence>
<dbReference type="InterPro" id="IPR001932">
    <property type="entry name" value="PPM-type_phosphatase-like_dom"/>
</dbReference>
<sequence>YQHNMTVSIAEEMNPTRRSTMEDVHVYHPPNSWNHPTCTSATFIGVYDGHGGRSIVDYLEDHLAENVGKENETNNNSSEGQLIQKALERAFLLTDIQSRIAGHTTSGATVACCVVIPKLAGDGSKRVIEIGIHAANAGDARIVLSSGVARSTPNNNNNSNNKAMRLTHDHKSTDPTEISRIESSGGIMIRGRVLGVLAVSRSLGDHGLKEFVIGRPFLSSTVVRSASPFTDGEFLIVACDGLWDVMEDQEAVDMVRKYVEQTAQILIDEAMRRGSADNITVIVHWL</sequence>
<dbReference type="PROSITE" id="PS01032">
    <property type="entry name" value="PPM_1"/>
    <property type="match status" value="1"/>
</dbReference>
<reference evidence="8 9" key="2">
    <citation type="journal article" date="2008" name="Nature">
        <title>The Phaeodactylum genome reveals the evolutionary history of diatom genomes.</title>
        <authorList>
            <person name="Bowler C."/>
            <person name="Allen A.E."/>
            <person name="Badger J.H."/>
            <person name="Grimwood J."/>
            <person name="Jabbari K."/>
            <person name="Kuo A."/>
            <person name="Maheswari U."/>
            <person name="Martens C."/>
            <person name="Maumus F."/>
            <person name="Otillar R.P."/>
            <person name="Rayko E."/>
            <person name="Salamov A."/>
            <person name="Vandepoele K."/>
            <person name="Beszteri B."/>
            <person name="Gruber A."/>
            <person name="Heijde M."/>
            <person name="Katinka M."/>
            <person name="Mock T."/>
            <person name="Valentin K."/>
            <person name="Verret F."/>
            <person name="Berges J.A."/>
            <person name="Brownlee C."/>
            <person name="Cadoret J.P."/>
            <person name="Chiovitti A."/>
            <person name="Choi C.J."/>
            <person name="Coesel S."/>
            <person name="De Martino A."/>
            <person name="Detter J.C."/>
            <person name="Durkin C."/>
            <person name="Falciatore A."/>
            <person name="Fournet J."/>
            <person name="Haruta M."/>
            <person name="Huysman M.J."/>
            <person name="Jenkins B.D."/>
            <person name="Jiroutova K."/>
            <person name="Jorgensen R.E."/>
            <person name="Joubert Y."/>
            <person name="Kaplan A."/>
            <person name="Kroger N."/>
            <person name="Kroth P.G."/>
            <person name="La Roche J."/>
            <person name="Lindquist E."/>
            <person name="Lommer M."/>
            <person name="Martin-Jezequel V."/>
            <person name="Lopez P.J."/>
            <person name="Lucas S."/>
            <person name="Mangogna M."/>
            <person name="McGinnis K."/>
            <person name="Medlin L.K."/>
            <person name="Montsant A."/>
            <person name="Oudot-Le Secq M.P."/>
            <person name="Napoli C."/>
            <person name="Obornik M."/>
            <person name="Parker M.S."/>
            <person name="Petit J.L."/>
            <person name="Porcel B.M."/>
            <person name="Poulsen N."/>
            <person name="Robison M."/>
            <person name="Rychlewski L."/>
            <person name="Rynearson T.A."/>
            <person name="Schmutz J."/>
            <person name="Shapiro H."/>
            <person name="Siaut M."/>
            <person name="Stanley M."/>
            <person name="Sussman M.R."/>
            <person name="Taylor A.R."/>
            <person name="Vardi A."/>
            <person name="von Dassow P."/>
            <person name="Vyverman W."/>
            <person name="Willis A."/>
            <person name="Wyrwicz L.S."/>
            <person name="Rokhsar D.S."/>
            <person name="Weissenbach J."/>
            <person name="Armbrust E.V."/>
            <person name="Green B.R."/>
            <person name="Van de Peer Y."/>
            <person name="Grigoriev I.V."/>
        </authorList>
    </citation>
    <scope>NUCLEOTIDE SEQUENCE [LARGE SCALE GENOMIC DNA]</scope>
    <source>
        <strain evidence="8 9">CCMP1335</strain>
    </source>
</reference>
<evidence type="ECO:0000256" key="3">
    <source>
        <dbReference type="ARBA" id="ARBA00022801"/>
    </source>
</evidence>
<keyword evidence="3 5" id="KW-0378">Hydrolase</keyword>
<keyword evidence="9" id="KW-1185">Reference proteome</keyword>
<evidence type="ECO:0000256" key="2">
    <source>
        <dbReference type="ARBA" id="ARBA00022723"/>
    </source>
</evidence>
<dbReference type="SMART" id="SM00332">
    <property type="entry name" value="PP2Cc"/>
    <property type="match status" value="1"/>
</dbReference>
<proteinExistence type="inferred from homology"/>
<reference evidence="8 9" key="1">
    <citation type="journal article" date="2004" name="Science">
        <title>The genome of the diatom Thalassiosira pseudonana: ecology, evolution, and metabolism.</title>
        <authorList>
            <person name="Armbrust E.V."/>
            <person name="Berges J.A."/>
            <person name="Bowler C."/>
            <person name="Green B.R."/>
            <person name="Martinez D."/>
            <person name="Putnam N.H."/>
            <person name="Zhou S."/>
            <person name="Allen A.E."/>
            <person name="Apt K.E."/>
            <person name="Bechner M."/>
            <person name="Brzezinski M.A."/>
            <person name="Chaal B.K."/>
            <person name="Chiovitti A."/>
            <person name="Davis A.K."/>
            <person name="Demarest M.S."/>
            <person name="Detter J.C."/>
            <person name="Glavina T."/>
            <person name="Goodstein D."/>
            <person name="Hadi M.Z."/>
            <person name="Hellsten U."/>
            <person name="Hildebrand M."/>
            <person name="Jenkins B.D."/>
            <person name="Jurka J."/>
            <person name="Kapitonov V.V."/>
            <person name="Kroger N."/>
            <person name="Lau W.W."/>
            <person name="Lane T.W."/>
            <person name="Larimer F.W."/>
            <person name="Lippmeier J.C."/>
            <person name="Lucas S."/>
            <person name="Medina M."/>
            <person name="Montsant A."/>
            <person name="Obornik M."/>
            <person name="Parker M.S."/>
            <person name="Palenik B."/>
            <person name="Pazour G.J."/>
            <person name="Richardson P.M."/>
            <person name="Rynearson T.A."/>
            <person name="Saito M.A."/>
            <person name="Schwartz D.C."/>
            <person name="Thamatrakoln K."/>
            <person name="Valentin K."/>
            <person name="Vardi A."/>
            <person name="Wilkerson F.P."/>
            <person name="Rokhsar D.S."/>
        </authorList>
    </citation>
    <scope>NUCLEOTIDE SEQUENCE [LARGE SCALE GENOMIC DNA]</scope>
    <source>
        <strain evidence="8 9">CCMP1335</strain>
    </source>
</reference>
<dbReference type="GO" id="GO:0043409">
    <property type="term" value="P:negative regulation of MAPK cascade"/>
    <property type="evidence" value="ECO:0000318"/>
    <property type="project" value="GO_Central"/>
</dbReference>
<dbReference type="OMA" id="EYSTCDM"/>
<keyword evidence="2" id="KW-0479">Metal-binding</keyword>
<dbReference type="AlphaFoldDB" id="B8BZL0"/>
<evidence type="ECO:0000256" key="6">
    <source>
        <dbReference type="SAM" id="MobiDB-lite"/>
    </source>
</evidence>
<feature type="domain" description="PPM-type phosphatase" evidence="7">
    <location>
        <begin position="6"/>
        <end position="286"/>
    </location>
</feature>
<dbReference type="eggNOG" id="KOG0698">
    <property type="taxonomic scope" value="Eukaryota"/>
</dbReference>